<dbReference type="PANTHER" id="PTHR45663:SF11">
    <property type="entry name" value="GEO12009P1"/>
    <property type="match status" value="1"/>
</dbReference>
<dbReference type="Gene3D" id="3.40.30.10">
    <property type="entry name" value="Glutaredoxin"/>
    <property type="match status" value="1"/>
</dbReference>
<evidence type="ECO:0000313" key="9">
    <source>
        <dbReference type="EMBL" id="NGY03199.1"/>
    </source>
</evidence>
<evidence type="ECO:0000256" key="7">
    <source>
        <dbReference type="PIRSR" id="PIRSR000077-4"/>
    </source>
</evidence>
<evidence type="ECO:0000256" key="4">
    <source>
        <dbReference type="ARBA" id="ARBA00023157"/>
    </source>
</evidence>
<dbReference type="InterPro" id="IPR005746">
    <property type="entry name" value="Thioredoxin"/>
</dbReference>
<dbReference type="PIRSF" id="PIRSF000077">
    <property type="entry name" value="Thioredoxin"/>
    <property type="match status" value="1"/>
</dbReference>
<dbReference type="GO" id="GO:0015035">
    <property type="term" value="F:protein-disulfide reductase activity"/>
    <property type="evidence" value="ECO:0007669"/>
    <property type="project" value="InterPro"/>
</dbReference>
<comment type="similarity">
    <text evidence="1 6">Belongs to the thioredoxin family.</text>
</comment>
<evidence type="ECO:0000313" key="10">
    <source>
        <dbReference type="Proteomes" id="UP000472676"/>
    </source>
</evidence>
<dbReference type="RefSeq" id="WP_166250625.1">
    <property type="nucleotide sequence ID" value="NZ_JAAMOW010000001.1"/>
</dbReference>
<dbReference type="AlphaFoldDB" id="A0A6M2BM77"/>
<organism evidence="9 10">
    <name type="scientific">Solimonas terrae</name>
    <dbReference type="NCBI Taxonomy" id="1396819"/>
    <lineage>
        <taxon>Bacteria</taxon>
        <taxon>Pseudomonadati</taxon>
        <taxon>Pseudomonadota</taxon>
        <taxon>Gammaproteobacteria</taxon>
        <taxon>Nevskiales</taxon>
        <taxon>Nevskiaceae</taxon>
        <taxon>Solimonas</taxon>
    </lineage>
</organism>
<dbReference type="SUPFAM" id="SSF52833">
    <property type="entry name" value="Thioredoxin-like"/>
    <property type="match status" value="1"/>
</dbReference>
<dbReference type="PANTHER" id="PTHR45663">
    <property type="entry name" value="GEO12009P1"/>
    <property type="match status" value="1"/>
</dbReference>
<dbReference type="PROSITE" id="PS00194">
    <property type="entry name" value="THIOREDOXIN_1"/>
    <property type="match status" value="1"/>
</dbReference>
<gene>
    <name evidence="9" type="ORF">G7Y85_00325</name>
</gene>
<keyword evidence="4 7" id="KW-1015">Disulfide bond</keyword>
<keyword evidence="10" id="KW-1185">Reference proteome</keyword>
<dbReference type="InterPro" id="IPR013766">
    <property type="entry name" value="Thioredoxin_domain"/>
</dbReference>
<dbReference type="PRINTS" id="PR00421">
    <property type="entry name" value="THIOREDOXIN"/>
</dbReference>
<evidence type="ECO:0000259" key="8">
    <source>
        <dbReference type="PROSITE" id="PS51352"/>
    </source>
</evidence>
<evidence type="ECO:0000256" key="1">
    <source>
        <dbReference type="ARBA" id="ARBA00008987"/>
    </source>
</evidence>
<accession>A0A6M2BM77</accession>
<dbReference type="PROSITE" id="PS51352">
    <property type="entry name" value="THIOREDOXIN_2"/>
    <property type="match status" value="1"/>
</dbReference>
<dbReference type="EMBL" id="JAAMOW010000001">
    <property type="protein sequence ID" value="NGY03199.1"/>
    <property type="molecule type" value="Genomic_DNA"/>
</dbReference>
<name>A0A6M2BM77_9GAMM</name>
<dbReference type="InterPro" id="IPR036249">
    <property type="entry name" value="Thioredoxin-like_sf"/>
</dbReference>
<keyword evidence="3" id="KW-0249">Electron transport</keyword>
<proteinExistence type="inferred from homology"/>
<evidence type="ECO:0000256" key="3">
    <source>
        <dbReference type="ARBA" id="ARBA00022982"/>
    </source>
</evidence>
<feature type="domain" description="Thioredoxin" evidence="8">
    <location>
        <begin position="2"/>
        <end position="113"/>
    </location>
</feature>
<sequence length="118" mass="13048">MNVAGSPSPIAELRVDDFSVQSADAEAPLVVHFWAPWCAPCAMLKPVFEQAAAMRGDLRFASCDIDEQPELARELAIRNLPTLAIYHRGLERARISGTMRLGSLLDWFDRHRVSAQAG</sequence>
<dbReference type="Pfam" id="PF00085">
    <property type="entry name" value="Thioredoxin"/>
    <property type="match status" value="1"/>
</dbReference>
<evidence type="ECO:0000256" key="6">
    <source>
        <dbReference type="PIRNR" id="PIRNR000077"/>
    </source>
</evidence>
<dbReference type="CDD" id="cd02947">
    <property type="entry name" value="TRX_family"/>
    <property type="match status" value="1"/>
</dbReference>
<evidence type="ECO:0000256" key="5">
    <source>
        <dbReference type="ARBA" id="ARBA00023284"/>
    </source>
</evidence>
<dbReference type="GO" id="GO:0005737">
    <property type="term" value="C:cytoplasm"/>
    <property type="evidence" value="ECO:0007669"/>
    <property type="project" value="TreeGrafter"/>
</dbReference>
<keyword evidence="5 7" id="KW-0676">Redox-active center</keyword>
<dbReference type="Proteomes" id="UP000472676">
    <property type="component" value="Unassembled WGS sequence"/>
</dbReference>
<feature type="disulfide bond" description="Redox-active" evidence="7">
    <location>
        <begin position="38"/>
        <end position="41"/>
    </location>
</feature>
<keyword evidence="2" id="KW-0813">Transport</keyword>
<reference evidence="9 10" key="1">
    <citation type="journal article" date="2014" name="Int. J. Syst. Evol. Microbiol.">
        <title>Solimonas terrae sp. nov., isolated from soil.</title>
        <authorList>
            <person name="Kim S.J."/>
            <person name="Moon J.Y."/>
            <person name="Weon H.Y."/>
            <person name="Ahn J.H."/>
            <person name="Chen W.M."/>
            <person name="Kwon S.W."/>
        </authorList>
    </citation>
    <scope>NUCLEOTIDE SEQUENCE [LARGE SCALE GENOMIC DNA]</scope>
    <source>
        <strain evidence="9 10">KIS83-12</strain>
    </source>
</reference>
<evidence type="ECO:0000256" key="2">
    <source>
        <dbReference type="ARBA" id="ARBA00022448"/>
    </source>
</evidence>
<protein>
    <recommendedName>
        <fullName evidence="6">Thioredoxin</fullName>
    </recommendedName>
</protein>
<comment type="caution">
    <text evidence="9">The sequence shown here is derived from an EMBL/GenBank/DDBJ whole genome shotgun (WGS) entry which is preliminary data.</text>
</comment>
<dbReference type="InterPro" id="IPR017937">
    <property type="entry name" value="Thioredoxin_CS"/>
</dbReference>